<dbReference type="InterPro" id="IPR044298">
    <property type="entry name" value="MIG/MutY"/>
</dbReference>
<dbReference type="GO" id="GO:0000701">
    <property type="term" value="F:purine-specific mismatch base pair DNA N-glycosylase activity"/>
    <property type="evidence" value="ECO:0007669"/>
    <property type="project" value="TreeGrafter"/>
</dbReference>
<evidence type="ECO:0000256" key="4">
    <source>
        <dbReference type="ARBA" id="ARBA00022763"/>
    </source>
</evidence>
<evidence type="ECO:0000256" key="5">
    <source>
        <dbReference type="ARBA" id="ARBA00022801"/>
    </source>
</evidence>
<feature type="domain" description="HhH-GPD" evidence="10">
    <location>
        <begin position="39"/>
        <end position="181"/>
    </location>
</feature>
<comment type="cofactor">
    <cofactor evidence="1">
        <name>[4Fe-4S] cluster</name>
        <dbReference type="ChEBI" id="CHEBI:49883"/>
    </cofactor>
</comment>
<evidence type="ECO:0000256" key="9">
    <source>
        <dbReference type="ARBA" id="ARBA00023295"/>
    </source>
</evidence>
<dbReference type="PANTHER" id="PTHR42944:SF1">
    <property type="entry name" value="ADENINE DNA GLYCOSYLASE"/>
    <property type="match status" value="1"/>
</dbReference>
<dbReference type="Gene3D" id="1.10.340.30">
    <property type="entry name" value="Hypothetical protein, domain 2"/>
    <property type="match status" value="1"/>
</dbReference>
<keyword evidence="9" id="KW-0326">Glycosidase</keyword>
<keyword evidence="12" id="KW-1185">Reference proteome</keyword>
<comment type="similarity">
    <text evidence="2">Belongs to the Nth/MutY family.</text>
</comment>
<accession>D3FAY2</accession>
<sequence>MRGVPVDADAILSWYGAVRRDLPWRRTTDPYRILVSEVMLQQTQVARVVPYYEAFLERFPDEVALGSAPTADVLRLWSGLGYNRRALALQACARAVARDGWPRAAEGLRALPGIGPYTAAAVASFAFGEQVAAVDTNVRRVIERVDRAHRTPRPLAARAAELLPAGRAADWNQAMMELGATVCTARSPGCDACPVTGCRSRGRPLPPPPARRARGAQRFEETDRFVRGRIVAALAAGEELPRGIAAERIERALAGLARDGLVVRDGAAVRLP</sequence>
<evidence type="ECO:0000256" key="2">
    <source>
        <dbReference type="ARBA" id="ARBA00008343"/>
    </source>
</evidence>
<keyword evidence="8" id="KW-0234">DNA repair</keyword>
<evidence type="ECO:0000256" key="8">
    <source>
        <dbReference type="ARBA" id="ARBA00023204"/>
    </source>
</evidence>
<dbReference type="GO" id="GO:0046872">
    <property type="term" value="F:metal ion binding"/>
    <property type="evidence" value="ECO:0007669"/>
    <property type="project" value="UniProtKB-KW"/>
</dbReference>
<dbReference type="PANTHER" id="PTHR42944">
    <property type="entry name" value="ADENINE DNA GLYCOSYLASE"/>
    <property type="match status" value="1"/>
</dbReference>
<evidence type="ECO:0000256" key="3">
    <source>
        <dbReference type="ARBA" id="ARBA00022723"/>
    </source>
</evidence>
<keyword evidence="3" id="KW-0479">Metal-binding</keyword>
<dbReference type="Proteomes" id="UP000008229">
    <property type="component" value="Chromosome"/>
</dbReference>
<dbReference type="Pfam" id="PF00730">
    <property type="entry name" value="HhH-GPD"/>
    <property type="match status" value="1"/>
</dbReference>
<dbReference type="KEGG" id="cwo:Cwoe_2876"/>
<dbReference type="InterPro" id="IPR011257">
    <property type="entry name" value="DNA_glycosylase"/>
</dbReference>
<organism evidence="11 12">
    <name type="scientific">Conexibacter woesei (strain DSM 14684 / CCUG 47730 / CIP 108061 / JCM 11494 / NBRC 100937 / ID131577)</name>
    <dbReference type="NCBI Taxonomy" id="469383"/>
    <lineage>
        <taxon>Bacteria</taxon>
        <taxon>Bacillati</taxon>
        <taxon>Actinomycetota</taxon>
        <taxon>Thermoleophilia</taxon>
        <taxon>Solirubrobacterales</taxon>
        <taxon>Conexibacteraceae</taxon>
        <taxon>Conexibacter</taxon>
    </lineage>
</organism>
<dbReference type="GO" id="GO:0006284">
    <property type="term" value="P:base-excision repair"/>
    <property type="evidence" value="ECO:0007669"/>
    <property type="project" value="InterPro"/>
</dbReference>
<evidence type="ECO:0000313" key="11">
    <source>
        <dbReference type="EMBL" id="ADB51295.1"/>
    </source>
</evidence>
<dbReference type="RefSeq" id="WP_012934346.1">
    <property type="nucleotide sequence ID" value="NC_013739.1"/>
</dbReference>
<proteinExistence type="inferred from homology"/>
<dbReference type="GO" id="GO:0035485">
    <property type="term" value="F:adenine/guanine mispair binding"/>
    <property type="evidence" value="ECO:0007669"/>
    <property type="project" value="TreeGrafter"/>
</dbReference>
<reference evidence="11 12" key="1">
    <citation type="journal article" date="2010" name="Stand. Genomic Sci.">
        <title>Complete genome sequence of Conexibacter woesei type strain (ID131577).</title>
        <authorList>
            <person name="Pukall R."/>
            <person name="Lapidus A."/>
            <person name="Glavina Del Rio T."/>
            <person name="Copeland A."/>
            <person name="Tice H."/>
            <person name="Cheng J.-F."/>
            <person name="Lucas S."/>
            <person name="Chen F."/>
            <person name="Nolan M."/>
            <person name="Bruce D."/>
            <person name="Goodwin L."/>
            <person name="Pitluck S."/>
            <person name="Mavromatis K."/>
            <person name="Ivanova N."/>
            <person name="Ovchinnikova G."/>
            <person name="Pati A."/>
            <person name="Chen A."/>
            <person name="Palaniappan K."/>
            <person name="Land M."/>
            <person name="Hauser L."/>
            <person name="Chang Y.-J."/>
            <person name="Jeffries C.D."/>
            <person name="Chain P."/>
            <person name="Meincke L."/>
            <person name="Sims D."/>
            <person name="Brettin T."/>
            <person name="Detter J.C."/>
            <person name="Rohde M."/>
            <person name="Goeker M."/>
            <person name="Bristow J."/>
            <person name="Eisen J.A."/>
            <person name="Markowitz V."/>
            <person name="Kyrpides N.C."/>
            <person name="Klenk H.-P."/>
            <person name="Hugenholtz P."/>
        </authorList>
    </citation>
    <scope>NUCLEOTIDE SEQUENCE [LARGE SCALE GENOMIC DNA]</scope>
    <source>
        <strain evidence="12">DSM 14684 / CIP 108061 / JCM 11494 / NBRC 100937 / ID131577</strain>
    </source>
</reference>
<evidence type="ECO:0000256" key="7">
    <source>
        <dbReference type="ARBA" id="ARBA00023014"/>
    </source>
</evidence>
<keyword evidence="7" id="KW-0411">Iron-sulfur</keyword>
<dbReference type="GO" id="GO:0032357">
    <property type="term" value="F:oxidized purine DNA binding"/>
    <property type="evidence" value="ECO:0007669"/>
    <property type="project" value="TreeGrafter"/>
</dbReference>
<dbReference type="Gene3D" id="1.10.1670.10">
    <property type="entry name" value="Helix-hairpin-Helix base-excision DNA repair enzymes (C-terminal)"/>
    <property type="match status" value="1"/>
</dbReference>
<dbReference type="InterPro" id="IPR003265">
    <property type="entry name" value="HhH-GPD_domain"/>
</dbReference>
<dbReference type="EMBL" id="CP001854">
    <property type="protein sequence ID" value="ADB51295.1"/>
    <property type="molecule type" value="Genomic_DNA"/>
</dbReference>
<dbReference type="InterPro" id="IPR023170">
    <property type="entry name" value="HhH_base_excis_C"/>
</dbReference>
<evidence type="ECO:0000256" key="6">
    <source>
        <dbReference type="ARBA" id="ARBA00023004"/>
    </source>
</evidence>
<dbReference type="SMART" id="SM00478">
    <property type="entry name" value="ENDO3c"/>
    <property type="match status" value="1"/>
</dbReference>
<dbReference type="STRING" id="469383.Cwoe_2876"/>
<dbReference type="AlphaFoldDB" id="D3FAY2"/>
<dbReference type="HOGENOM" id="CLU_012862_2_0_11"/>
<keyword evidence="5" id="KW-0378">Hydrolase</keyword>
<dbReference type="CDD" id="cd00056">
    <property type="entry name" value="ENDO3c"/>
    <property type="match status" value="1"/>
</dbReference>
<keyword evidence="4" id="KW-0227">DNA damage</keyword>
<evidence type="ECO:0000313" key="12">
    <source>
        <dbReference type="Proteomes" id="UP000008229"/>
    </source>
</evidence>
<gene>
    <name evidence="11" type="ordered locus">Cwoe_2876</name>
</gene>
<reference evidence="12" key="2">
    <citation type="submission" date="2010-01" db="EMBL/GenBank/DDBJ databases">
        <title>The complete genome of Conexibacter woesei DSM 14684.</title>
        <authorList>
            <consortium name="US DOE Joint Genome Institute (JGI-PGF)"/>
            <person name="Lucas S."/>
            <person name="Copeland A."/>
            <person name="Lapidus A."/>
            <person name="Glavina del Rio T."/>
            <person name="Dalin E."/>
            <person name="Tice H."/>
            <person name="Bruce D."/>
            <person name="Goodwin L."/>
            <person name="Pitluck S."/>
            <person name="Kyrpides N."/>
            <person name="Mavromatis K."/>
            <person name="Ivanova N."/>
            <person name="Mikhailova N."/>
            <person name="Chertkov O."/>
            <person name="Brettin T."/>
            <person name="Detter J.C."/>
            <person name="Han C."/>
            <person name="Larimer F."/>
            <person name="Land M."/>
            <person name="Hauser L."/>
            <person name="Markowitz V."/>
            <person name="Cheng J.-F."/>
            <person name="Hugenholtz P."/>
            <person name="Woyke T."/>
            <person name="Wu D."/>
            <person name="Pukall R."/>
            <person name="Steenblock K."/>
            <person name="Schneider S."/>
            <person name="Klenk H.-P."/>
            <person name="Eisen J.A."/>
        </authorList>
    </citation>
    <scope>NUCLEOTIDE SEQUENCE [LARGE SCALE GENOMIC DNA]</scope>
    <source>
        <strain evidence="12">DSM 14684 / CIP 108061 / JCM 11494 / NBRC 100937 / ID131577</strain>
    </source>
</reference>
<dbReference type="SUPFAM" id="SSF48150">
    <property type="entry name" value="DNA-glycosylase"/>
    <property type="match status" value="1"/>
</dbReference>
<evidence type="ECO:0000256" key="1">
    <source>
        <dbReference type="ARBA" id="ARBA00001966"/>
    </source>
</evidence>
<evidence type="ECO:0000259" key="10">
    <source>
        <dbReference type="SMART" id="SM00478"/>
    </source>
</evidence>
<dbReference type="GO" id="GO:0051536">
    <property type="term" value="F:iron-sulfur cluster binding"/>
    <property type="evidence" value="ECO:0007669"/>
    <property type="project" value="UniProtKB-KW"/>
</dbReference>
<keyword evidence="6" id="KW-0408">Iron</keyword>
<dbReference type="GO" id="GO:0006298">
    <property type="term" value="P:mismatch repair"/>
    <property type="evidence" value="ECO:0007669"/>
    <property type="project" value="TreeGrafter"/>
</dbReference>
<dbReference type="GO" id="GO:0034039">
    <property type="term" value="F:8-oxo-7,8-dihydroguanine DNA N-glycosylase activity"/>
    <property type="evidence" value="ECO:0007669"/>
    <property type="project" value="TreeGrafter"/>
</dbReference>
<name>D3FAY2_CONWI</name>
<dbReference type="eggNOG" id="COG1194">
    <property type="taxonomic scope" value="Bacteria"/>
</dbReference>
<protein>
    <submittedName>
        <fullName evidence="11">HhH-GPD family protein</fullName>
    </submittedName>
</protein>